<keyword evidence="2" id="KW-1185">Reference proteome</keyword>
<reference evidence="1" key="1">
    <citation type="journal article" date="2020" name="Stud. Mycol.">
        <title>101 Dothideomycetes genomes: a test case for predicting lifestyles and emergence of pathogens.</title>
        <authorList>
            <person name="Haridas S."/>
            <person name="Albert R."/>
            <person name="Binder M."/>
            <person name="Bloem J."/>
            <person name="Labutti K."/>
            <person name="Salamov A."/>
            <person name="Andreopoulos B."/>
            <person name="Baker S."/>
            <person name="Barry K."/>
            <person name="Bills G."/>
            <person name="Bluhm B."/>
            <person name="Cannon C."/>
            <person name="Castanera R."/>
            <person name="Culley D."/>
            <person name="Daum C."/>
            <person name="Ezra D."/>
            <person name="Gonzalez J."/>
            <person name="Henrissat B."/>
            <person name="Kuo A."/>
            <person name="Liang C."/>
            <person name="Lipzen A."/>
            <person name="Lutzoni F."/>
            <person name="Magnuson J."/>
            <person name="Mondo S."/>
            <person name="Nolan M."/>
            <person name="Ohm R."/>
            <person name="Pangilinan J."/>
            <person name="Park H.-J."/>
            <person name="Ramirez L."/>
            <person name="Alfaro M."/>
            <person name="Sun H."/>
            <person name="Tritt A."/>
            <person name="Yoshinaga Y."/>
            <person name="Zwiers L.-H."/>
            <person name="Turgeon B."/>
            <person name="Goodwin S."/>
            <person name="Spatafora J."/>
            <person name="Crous P."/>
            <person name="Grigoriev I."/>
        </authorList>
    </citation>
    <scope>NUCLEOTIDE SEQUENCE</scope>
    <source>
        <strain evidence="1">ATCC 200398</strain>
    </source>
</reference>
<proteinExistence type="predicted"/>
<accession>A0ACB6QVI2</accession>
<dbReference type="EMBL" id="MU003506">
    <property type="protein sequence ID" value="KAF2470876.1"/>
    <property type="molecule type" value="Genomic_DNA"/>
</dbReference>
<evidence type="ECO:0000313" key="1">
    <source>
        <dbReference type="EMBL" id="KAF2470876.1"/>
    </source>
</evidence>
<name>A0ACB6QVI2_9PLEO</name>
<evidence type="ECO:0000313" key="2">
    <source>
        <dbReference type="Proteomes" id="UP000799755"/>
    </source>
</evidence>
<dbReference type="Proteomes" id="UP000799755">
    <property type="component" value="Unassembled WGS sequence"/>
</dbReference>
<protein>
    <submittedName>
        <fullName evidence="1">Uncharacterized protein</fullName>
    </submittedName>
</protein>
<comment type="caution">
    <text evidence="1">The sequence shown here is derived from an EMBL/GenBank/DDBJ whole genome shotgun (WGS) entry which is preliminary data.</text>
</comment>
<sequence length="381" mass="43183">MPSQVAIPTEPNVEPPLPPREHSNFALRLRHGLNLNPGFCPGAVKKRRFIPSSMSISLGDDLREDYSRCTHCGLDIHTSYPKSYTQDWIGFAPYSQRFAYVSHVSVNCLICWEHKGVWVEPMDINEWALHTRKHFKDDGYQMRGINVQRRSAPRYIVDERPALLFAPASRRPIGDARFMLMRKLDVSLLCFRAVGGEDASFLYSTSERPTPCTAILPLSTSCLAIQAFPTLPNSPSRDALSKLPPTILNPQPKGTFRPETPQPFRSPNRDLDTYPHAVALIQFSLSYHIPPKAGVFSMYLFVLDGFMANRSILGTIFEMFPLYVSIIGQQDGCVLNKIVSSLQNWLCIRDSSEATIRPEWRAAWKIRNTDLVLSLLLRCRC</sequence>
<gene>
    <name evidence="1" type="ORF">BDR25DRAFT_354823</name>
</gene>
<organism evidence="1 2">
    <name type="scientific">Lindgomyces ingoldianus</name>
    <dbReference type="NCBI Taxonomy" id="673940"/>
    <lineage>
        <taxon>Eukaryota</taxon>
        <taxon>Fungi</taxon>
        <taxon>Dikarya</taxon>
        <taxon>Ascomycota</taxon>
        <taxon>Pezizomycotina</taxon>
        <taxon>Dothideomycetes</taxon>
        <taxon>Pleosporomycetidae</taxon>
        <taxon>Pleosporales</taxon>
        <taxon>Lindgomycetaceae</taxon>
        <taxon>Lindgomyces</taxon>
    </lineage>
</organism>